<evidence type="ECO:0000256" key="8">
    <source>
        <dbReference type="PIRSR" id="PIRSR000103-1"/>
    </source>
</evidence>
<comment type="pathway">
    <text evidence="1 9">Amino-acid degradation; L-valine degradation.</text>
</comment>
<dbReference type="SUPFAM" id="SSF48179">
    <property type="entry name" value="6-phosphogluconate dehydrogenase C-terminal domain-like"/>
    <property type="match status" value="1"/>
</dbReference>
<dbReference type="FunFam" id="1.10.1040.10:FF:000006">
    <property type="entry name" value="3-hydroxyisobutyrate dehydrogenase"/>
    <property type="match status" value="1"/>
</dbReference>
<evidence type="ECO:0000256" key="9">
    <source>
        <dbReference type="RuleBase" id="RU910714"/>
    </source>
</evidence>
<dbReference type="InterPro" id="IPR006115">
    <property type="entry name" value="6PGDH_NADP-bd"/>
</dbReference>
<evidence type="ECO:0000256" key="6">
    <source>
        <dbReference type="ARBA" id="ARBA00023027"/>
    </source>
</evidence>
<evidence type="ECO:0000259" key="10">
    <source>
        <dbReference type="Pfam" id="PF03446"/>
    </source>
</evidence>
<dbReference type="InterPro" id="IPR036291">
    <property type="entry name" value="NAD(P)-bd_dom_sf"/>
</dbReference>
<feature type="domain" description="3-hydroxyisobutyrate dehydrogenase-like NAD-binding" evidence="11">
    <location>
        <begin position="187"/>
        <end position="313"/>
    </location>
</feature>
<dbReference type="InterPro" id="IPR008927">
    <property type="entry name" value="6-PGluconate_DH-like_C_sf"/>
</dbReference>
<keyword evidence="12" id="KW-1185">Reference proteome</keyword>
<evidence type="ECO:0000313" key="12">
    <source>
        <dbReference type="Proteomes" id="UP000192223"/>
    </source>
</evidence>
<dbReference type="Pfam" id="PF03446">
    <property type="entry name" value="NAD_binding_2"/>
    <property type="match status" value="1"/>
</dbReference>
<dbReference type="GO" id="GO:0050661">
    <property type="term" value="F:NADP binding"/>
    <property type="evidence" value="ECO:0007669"/>
    <property type="project" value="InterPro"/>
</dbReference>
<evidence type="ECO:0000256" key="3">
    <source>
        <dbReference type="ARBA" id="ARBA00012991"/>
    </source>
</evidence>
<reference evidence="13" key="1">
    <citation type="submission" date="2025-08" db="UniProtKB">
        <authorList>
            <consortium name="RefSeq"/>
        </authorList>
    </citation>
    <scope>IDENTIFICATION</scope>
    <source>
        <tissue evidence="13">Entire body</tissue>
    </source>
</reference>
<dbReference type="InParanoid" id="A0A1W4XMZ5"/>
<evidence type="ECO:0000313" key="13">
    <source>
        <dbReference type="RefSeq" id="XP_018334152.1"/>
    </source>
</evidence>
<dbReference type="InterPro" id="IPR029154">
    <property type="entry name" value="HIBADH-like_NADP-bd"/>
</dbReference>
<dbReference type="FunCoup" id="A0A1W4XMZ5">
    <property type="interactions" value="1081"/>
</dbReference>
<dbReference type="AlphaFoldDB" id="A0A1W4XMZ5"/>
<dbReference type="EC" id="1.1.1.31" evidence="3 9"/>
<dbReference type="KEGG" id="apln:108743183"/>
<keyword evidence="5 9" id="KW-0560">Oxidoreductase</keyword>
<dbReference type="Gene3D" id="3.40.50.720">
    <property type="entry name" value="NAD(P)-binding Rossmann-like Domain"/>
    <property type="match status" value="1"/>
</dbReference>
<evidence type="ECO:0000259" key="11">
    <source>
        <dbReference type="Pfam" id="PF14833"/>
    </source>
</evidence>
<evidence type="ECO:0000256" key="2">
    <source>
        <dbReference type="ARBA" id="ARBA00006013"/>
    </source>
</evidence>
<evidence type="ECO:0000256" key="4">
    <source>
        <dbReference type="ARBA" id="ARBA00022456"/>
    </source>
</evidence>
<evidence type="ECO:0000256" key="7">
    <source>
        <dbReference type="ARBA" id="ARBA00049197"/>
    </source>
</evidence>
<gene>
    <name evidence="13" type="primary">LOC108743183</name>
</gene>
<dbReference type="RefSeq" id="XP_018334152.1">
    <property type="nucleotide sequence ID" value="XM_018478650.2"/>
</dbReference>
<keyword evidence="4 9" id="KW-0101">Branched-chain amino acid catabolism</keyword>
<proteinExistence type="inferred from homology"/>
<dbReference type="SUPFAM" id="SSF51735">
    <property type="entry name" value="NAD(P)-binding Rossmann-fold domains"/>
    <property type="match status" value="1"/>
</dbReference>
<sequence>MFQKQALLLRLVTNVTNNLTGRKISNNVGFIGLGNMGAKMASHLIKKGRKVKVYDVSKSAAQSIQGAQICNSPKEAAEDNSIVITMLPDGEIVKEVLQTENGILKGIKKNSLFIDCSTIEPKSAQELAKISKKNSIRFLDAPVSGGVTGAAAATLTFMVGGDAKDVEEAKPYLLQAGAKVFHCGDYGAGQVAKLCNNLILAATMVATAESLNMGTKLGLDPKVLTDIVNVSTGRSWTSETYNPYPGIVKNIPPANNYEGGFMVKLVAKDLGLAENAALQCNAPVPMTALSHQLYRTLISQGFGDKDFAYIYQFLKGVN</sequence>
<name>A0A1W4XMZ5_AGRPL</name>
<evidence type="ECO:0000256" key="1">
    <source>
        <dbReference type="ARBA" id="ARBA00005109"/>
    </source>
</evidence>
<feature type="domain" description="6-phosphogluconate dehydrogenase NADP-binding" evidence="10">
    <location>
        <begin position="27"/>
        <end position="184"/>
    </location>
</feature>
<dbReference type="Gene3D" id="1.10.1040.10">
    <property type="entry name" value="N-(1-d-carboxylethyl)-l-norvaline Dehydrogenase, domain 2"/>
    <property type="match status" value="1"/>
</dbReference>
<dbReference type="Proteomes" id="UP000192223">
    <property type="component" value="Unplaced"/>
</dbReference>
<comment type="similarity">
    <text evidence="2">Belongs to the HIBADH-related family. 3-hydroxyisobutyrate dehydrogenase subfamily.</text>
</comment>
<dbReference type="GO" id="GO:0005739">
    <property type="term" value="C:mitochondrion"/>
    <property type="evidence" value="ECO:0007669"/>
    <property type="project" value="TreeGrafter"/>
</dbReference>
<dbReference type="PROSITE" id="PS00895">
    <property type="entry name" value="3_HYDROXYISOBUT_DH"/>
    <property type="match status" value="1"/>
</dbReference>
<dbReference type="GO" id="GO:0006574">
    <property type="term" value="P:L-valine catabolic process"/>
    <property type="evidence" value="ECO:0007669"/>
    <property type="project" value="UniProtKB-UniPathway"/>
</dbReference>
<dbReference type="OrthoDB" id="435038at2759"/>
<dbReference type="InterPro" id="IPR011548">
    <property type="entry name" value="HIBADH"/>
</dbReference>
<dbReference type="NCBIfam" id="TIGR01692">
    <property type="entry name" value="HIBADH"/>
    <property type="match status" value="1"/>
</dbReference>
<dbReference type="PIRSF" id="PIRSF000103">
    <property type="entry name" value="HIBADH"/>
    <property type="match status" value="1"/>
</dbReference>
<dbReference type="PANTHER" id="PTHR22981:SF7">
    <property type="entry name" value="3-HYDROXYISOBUTYRATE DEHYDROGENASE, MITOCHONDRIAL"/>
    <property type="match status" value="1"/>
</dbReference>
<feature type="active site" evidence="8">
    <location>
        <position position="193"/>
    </location>
</feature>
<organism evidence="12 13">
    <name type="scientific">Agrilus planipennis</name>
    <name type="common">Emerald ash borer</name>
    <name type="synonym">Agrilus marcopoli</name>
    <dbReference type="NCBI Taxonomy" id="224129"/>
    <lineage>
        <taxon>Eukaryota</taxon>
        <taxon>Metazoa</taxon>
        <taxon>Ecdysozoa</taxon>
        <taxon>Arthropoda</taxon>
        <taxon>Hexapoda</taxon>
        <taxon>Insecta</taxon>
        <taxon>Pterygota</taxon>
        <taxon>Neoptera</taxon>
        <taxon>Endopterygota</taxon>
        <taxon>Coleoptera</taxon>
        <taxon>Polyphaga</taxon>
        <taxon>Elateriformia</taxon>
        <taxon>Buprestoidea</taxon>
        <taxon>Buprestidae</taxon>
        <taxon>Agrilinae</taxon>
        <taxon>Agrilus</taxon>
    </lineage>
</organism>
<dbReference type="UniPathway" id="UPA00362"/>
<dbReference type="GeneID" id="108743183"/>
<evidence type="ECO:0000256" key="5">
    <source>
        <dbReference type="ARBA" id="ARBA00023002"/>
    </source>
</evidence>
<accession>A0A1W4XMZ5</accession>
<dbReference type="InterPro" id="IPR015815">
    <property type="entry name" value="HIBADH-related"/>
</dbReference>
<dbReference type="GO" id="GO:0008442">
    <property type="term" value="F:3-hydroxyisobutyrate dehydrogenase activity"/>
    <property type="evidence" value="ECO:0007669"/>
    <property type="project" value="UniProtKB-EC"/>
</dbReference>
<comment type="catalytic activity">
    <reaction evidence="7 9">
        <text>3-hydroxy-2-methylpropanoate + NAD(+) = 2-methyl-3-oxopropanoate + NADH + H(+)</text>
        <dbReference type="Rhea" id="RHEA:17681"/>
        <dbReference type="ChEBI" id="CHEBI:11805"/>
        <dbReference type="ChEBI" id="CHEBI:15378"/>
        <dbReference type="ChEBI" id="CHEBI:57540"/>
        <dbReference type="ChEBI" id="CHEBI:57700"/>
        <dbReference type="ChEBI" id="CHEBI:57945"/>
        <dbReference type="EC" id="1.1.1.31"/>
    </reaction>
</comment>
<dbReference type="Pfam" id="PF14833">
    <property type="entry name" value="NAD_binding_11"/>
    <property type="match status" value="1"/>
</dbReference>
<dbReference type="InterPro" id="IPR002204">
    <property type="entry name" value="3-OH-isobutyrate_DH-rel_CS"/>
</dbReference>
<dbReference type="STRING" id="224129.A0A1W4XMZ5"/>
<dbReference type="PANTHER" id="PTHR22981">
    <property type="entry name" value="3-HYDROXYISOBUTYRATE DEHYDROGENASE-RELATED"/>
    <property type="match status" value="1"/>
</dbReference>
<keyword evidence="6 9" id="KW-0520">NAD</keyword>
<protein>
    <recommendedName>
        <fullName evidence="3 9">3-hydroxyisobutyrate dehydrogenase</fullName>
        <shortName evidence="9">HIBADH</shortName>
        <ecNumber evidence="3 9">1.1.1.31</ecNumber>
    </recommendedName>
</protein>
<dbReference type="InterPro" id="IPR013328">
    <property type="entry name" value="6PGD_dom2"/>
</dbReference>
<dbReference type="GO" id="GO:0051287">
    <property type="term" value="F:NAD binding"/>
    <property type="evidence" value="ECO:0007669"/>
    <property type="project" value="InterPro"/>
</dbReference>